<evidence type="ECO:0000313" key="6">
    <source>
        <dbReference type="Proteomes" id="UP001626537"/>
    </source>
</evidence>
<dbReference type="Gene3D" id="3.40.47.10">
    <property type="match status" value="1"/>
</dbReference>
<dbReference type="InterPro" id="IPR016039">
    <property type="entry name" value="Thiolase-like"/>
</dbReference>
<keyword evidence="6" id="KW-1185">Reference proteome</keyword>
<reference evidence="5 6" key="1">
    <citation type="submission" date="2023-10" db="EMBL/GenBank/DDBJ databases">
        <title>Two novel species belonging to the OM43/NOR5 clade.</title>
        <authorList>
            <person name="Park M."/>
        </authorList>
    </citation>
    <scope>NUCLEOTIDE SEQUENCE [LARGE SCALE GENOMIC DNA]</scope>
    <source>
        <strain evidence="5 6">IMCC43200</strain>
    </source>
</reference>
<name>A0ABZ0I5J5_9GAMM</name>
<evidence type="ECO:0000256" key="2">
    <source>
        <dbReference type="ARBA" id="ARBA00022679"/>
    </source>
</evidence>
<dbReference type="Gene3D" id="2.40.50.840">
    <property type="match status" value="1"/>
</dbReference>
<dbReference type="Proteomes" id="UP001626537">
    <property type="component" value="Chromosome"/>
</dbReference>
<dbReference type="PANTHER" id="PTHR18919">
    <property type="entry name" value="ACETYL-COA C-ACYLTRANSFERASE"/>
    <property type="match status" value="1"/>
</dbReference>
<organism evidence="5 6">
    <name type="scientific">Congregibacter variabilis</name>
    <dbReference type="NCBI Taxonomy" id="3081200"/>
    <lineage>
        <taxon>Bacteria</taxon>
        <taxon>Pseudomonadati</taxon>
        <taxon>Pseudomonadota</taxon>
        <taxon>Gammaproteobacteria</taxon>
        <taxon>Cellvibrionales</taxon>
        <taxon>Halieaceae</taxon>
        <taxon>Congregibacter</taxon>
    </lineage>
</organism>
<comment type="similarity">
    <text evidence="1">Belongs to the thiolase-like superfamily. Thiolase family.</text>
</comment>
<gene>
    <name evidence="5" type="ORF">R0135_03970</name>
</gene>
<keyword evidence="2" id="KW-0808">Transferase</keyword>
<proteinExistence type="inferred from homology"/>
<keyword evidence="3" id="KW-0012">Acyltransferase</keyword>
<dbReference type="EMBL" id="CP136864">
    <property type="protein sequence ID" value="WOJ94323.1"/>
    <property type="molecule type" value="Genomic_DNA"/>
</dbReference>
<evidence type="ECO:0000256" key="3">
    <source>
        <dbReference type="ARBA" id="ARBA00023315"/>
    </source>
</evidence>
<evidence type="ECO:0000256" key="1">
    <source>
        <dbReference type="ARBA" id="ARBA00010982"/>
    </source>
</evidence>
<dbReference type="SUPFAM" id="SSF53901">
    <property type="entry name" value="Thiolase-like"/>
    <property type="match status" value="1"/>
</dbReference>
<protein>
    <submittedName>
        <fullName evidence="5">Acetyl-CoA acetyltransferase</fullName>
    </submittedName>
</protein>
<sequence length="509" mass="54008">MNHDLQPIIIGVGQSVWRERDVDRSPVDALQAVATKALSDTASDRVINAVDSIVHIPFLMNQVPGLAEAMPINPGAALAERLGLKATQYTSDVGGNLPQQLLNEFAGRLSQGDGAVTLLCGVELLATFLGAVRSGEGFPDWATGLENTAIQVGETPVMTAATEQAHGLYEPINAYPLFESAQAHAKGLSTAEHQARLGNLLSAMSRCAAENPYAWKNRQLSPEEVLSTASGNRMISYPYTKVMNAIIAVDQAAAVVLTTVGKARELGVDPDKWIYLRGVASAHDSWFLSQRANLHESPALNAACSAALTQSGLDTDALTHFDLYSCFPSAVQAGCDALGIEPDDARGVTVTGGLSLFGGPGNNYSLHAIASMVDCLRNTDNGAGLVWANGGYLTKHSVGVYARQPPEQAWKPRSDTSMQAGIDALAIPDLADQGSGRFVLEAHTVCYSADEPDRAIAIGRLDDGRRCVALSKDAQLMQALVDGNCVGQEAVVRHEDGLNHFRFQGSNYG</sequence>
<dbReference type="RefSeq" id="WP_407348959.1">
    <property type="nucleotide sequence ID" value="NZ_CP136864.1"/>
</dbReference>
<dbReference type="PANTHER" id="PTHR18919:SF139">
    <property type="entry name" value="THIOLASE-LIKE PROTEIN TYPE 1 ADDITIONAL C-TERMINAL DOMAIN-CONTAINING PROTEIN"/>
    <property type="match status" value="1"/>
</dbReference>
<feature type="domain" description="Thiolase-like protein type 1 additional C-terminal" evidence="4">
    <location>
        <begin position="418"/>
        <end position="495"/>
    </location>
</feature>
<accession>A0ABZ0I5J5</accession>
<evidence type="ECO:0000313" key="5">
    <source>
        <dbReference type="EMBL" id="WOJ94323.1"/>
    </source>
</evidence>
<dbReference type="Pfam" id="PF18313">
    <property type="entry name" value="TLP1_add_C"/>
    <property type="match status" value="1"/>
</dbReference>
<evidence type="ECO:0000259" key="4">
    <source>
        <dbReference type="Pfam" id="PF18313"/>
    </source>
</evidence>
<dbReference type="InterPro" id="IPR040771">
    <property type="entry name" value="TLP1_add_C"/>
</dbReference>